<comment type="similarity">
    <text evidence="1">Belongs to the ROK (NagC/XylR) family.</text>
</comment>
<accession>A0A6H1PAS0</accession>
<name>A0A6H1PAS0_PRIMG</name>
<dbReference type="SUPFAM" id="SSF53067">
    <property type="entry name" value="Actin-like ATPase domain"/>
    <property type="match status" value="1"/>
</dbReference>
<reference evidence="2 3" key="2">
    <citation type="submission" date="2020-04" db="EMBL/GenBank/DDBJ databases">
        <authorList>
            <person name="Fomenkov A."/>
            <person name="Anton B.P."/>
            <person name="Roberts R.J."/>
        </authorList>
    </citation>
    <scope>NUCLEOTIDE SEQUENCE [LARGE SCALE GENOMIC DNA]</scope>
    <source>
        <strain evidence="2 3">S2</strain>
    </source>
</reference>
<dbReference type="InterPro" id="IPR043129">
    <property type="entry name" value="ATPase_NBD"/>
</dbReference>
<evidence type="ECO:0000313" key="2">
    <source>
        <dbReference type="EMBL" id="QIZ10724.1"/>
    </source>
</evidence>
<evidence type="ECO:0000256" key="1">
    <source>
        <dbReference type="ARBA" id="ARBA00006479"/>
    </source>
</evidence>
<dbReference type="PANTHER" id="PTHR18964">
    <property type="entry name" value="ROK (REPRESSOR, ORF, KINASE) FAMILY"/>
    <property type="match status" value="1"/>
</dbReference>
<dbReference type="PANTHER" id="PTHR18964:SF170">
    <property type="entry name" value="SUGAR KINASE"/>
    <property type="match status" value="1"/>
</dbReference>
<dbReference type="Gene3D" id="3.30.420.40">
    <property type="match status" value="2"/>
</dbReference>
<protein>
    <submittedName>
        <fullName evidence="2">ROK family protein</fullName>
    </submittedName>
</protein>
<dbReference type="InterPro" id="IPR000600">
    <property type="entry name" value="ROK"/>
</dbReference>
<dbReference type="AlphaFoldDB" id="A0A6H1PAS0"/>
<gene>
    <name evidence="2" type="ORF">HFZ78_01460</name>
</gene>
<organism evidence="2 3">
    <name type="scientific">Priestia megaterium</name>
    <name type="common">Bacillus megaterium</name>
    <dbReference type="NCBI Taxonomy" id="1404"/>
    <lineage>
        <taxon>Bacteria</taxon>
        <taxon>Bacillati</taxon>
        <taxon>Bacillota</taxon>
        <taxon>Bacilli</taxon>
        <taxon>Bacillales</taxon>
        <taxon>Bacillaceae</taxon>
        <taxon>Priestia</taxon>
    </lineage>
</organism>
<proteinExistence type="inferred from homology"/>
<dbReference type="Pfam" id="PF00480">
    <property type="entry name" value="ROK"/>
    <property type="match status" value="1"/>
</dbReference>
<dbReference type="EMBL" id="CP051128">
    <property type="protein sequence ID" value="QIZ10724.1"/>
    <property type="molecule type" value="Genomic_DNA"/>
</dbReference>
<dbReference type="CDD" id="cd24152">
    <property type="entry name" value="ASKHA_NBD_ROK-like"/>
    <property type="match status" value="1"/>
</dbReference>
<sequence length="302" mass="32866">MKAYMVFDIGGTYIKYAVMDQEGKKLESGKFPTPCEGLESFLQKLSQITKEYSNSFELQGIALSSPGAVNVKTGFIGGASAIPYIHGVCMTDLIRERTGFPVSIENDANCAALAEGWLGAAKGTEYYICIVIGTGIGGSIVINQSILRGASLHGGEFGYMIMGAQSKNPLDQTWSKTASTHALVEEVARRKSLSKGMLNGEKVFLLADKGDTIAKESISEFYKRLAIGIYNLKYALDPEKILIGGGISKRQEVMDGINRELMRLRDDISTLEIEVEACQFGNDANLIGALFHFLKDAGRFEE</sequence>
<evidence type="ECO:0000313" key="3">
    <source>
        <dbReference type="Proteomes" id="UP000501868"/>
    </source>
</evidence>
<dbReference type="Proteomes" id="UP000501868">
    <property type="component" value="Chromosome"/>
</dbReference>
<reference evidence="2 3" key="1">
    <citation type="submission" date="2020-04" db="EMBL/GenBank/DDBJ databases">
        <title>Genome-Wide Identification of 5-Methylcytosine Sites in Bacterial Genomes By High-Throughput Sequencing of MspJI Restriction Fragments.</title>
        <authorList>
            <person name="Wu V."/>
        </authorList>
    </citation>
    <scope>NUCLEOTIDE SEQUENCE [LARGE SCALE GENOMIC DNA]</scope>
    <source>
        <strain evidence="2 3">S2</strain>
    </source>
</reference>